<dbReference type="AlphaFoldDB" id="A0A1S2NCL8"/>
<dbReference type="Proteomes" id="UP000180246">
    <property type="component" value="Unassembled WGS sequence"/>
</dbReference>
<protein>
    <recommendedName>
        <fullName evidence="4">Lipoprotein</fullName>
    </recommendedName>
</protein>
<reference evidence="2 3" key="1">
    <citation type="submission" date="2014-10" db="EMBL/GenBank/DDBJ databases">
        <authorList>
            <person name="Seo M.-J."/>
            <person name="Seok Y.J."/>
            <person name="Cha I.-T."/>
        </authorList>
    </citation>
    <scope>NUCLEOTIDE SEQUENCE [LARGE SCALE GENOMIC DNA]</scope>
    <source>
        <strain evidence="2 3">NEU</strain>
    </source>
</reference>
<feature type="signal peptide" evidence="1">
    <location>
        <begin position="1"/>
        <end position="30"/>
    </location>
</feature>
<feature type="chain" id="PRO_5013000888" description="Lipoprotein" evidence="1">
    <location>
        <begin position="31"/>
        <end position="183"/>
    </location>
</feature>
<evidence type="ECO:0000313" key="2">
    <source>
        <dbReference type="EMBL" id="OIJ42808.1"/>
    </source>
</evidence>
<dbReference type="RefSeq" id="WP_143054516.1">
    <property type="nucleotide sequence ID" value="NZ_JRYB01000001.1"/>
</dbReference>
<keyword evidence="1" id="KW-0732">Signal</keyword>
<evidence type="ECO:0000313" key="3">
    <source>
        <dbReference type="Proteomes" id="UP000180246"/>
    </source>
</evidence>
<name>A0A1S2NCL8_9BURK</name>
<evidence type="ECO:0008006" key="4">
    <source>
        <dbReference type="Google" id="ProtNLM"/>
    </source>
</evidence>
<organism evidence="2 3">
    <name type="scientific">Massilia timonae</name>
    <dbReference type="NCBI Taxonomy" id="47229"/>
    <lineage>
        <taxon>Bacteria</taxon>
        <taxon>Pseudomonadati</taxon>
        <taxon>Pseudomonadota</taxon>
        <taxon>Betaproteobacteria</taxon>
        <taxon>Burkholderiales</taxon>
        <taxon>Oxalobacteraceae</taxon>
        <taxon>Telluria group</taxon>
        <taxon>Massilia</taxon>
    </lineage>
</organism>
<proteinExistence type="predicted"/>
<dbReference type="EMBL" id="JRYB01000001">
    <property type="protein sequence ID" value="OIJ42808.1"/>
    <property type="molecule type" value="Genomic_DNA"/>
</dbReference>
<sequence length="183" mass="20487">MFAPPSTTFLKSQLYATLLLGILASPSSLACYAPPREQMVTPEAQIAMATDVSVAKVVRATPTSIRGGGGRLTVEYEFEVQERIRGFPAQRFIIVGAAGETRSSPSSLDHSDDKFWGRGGGRLYNDSDCVLRPNFEIGEMYLIFRDKPATWRSFEYIETVRGQPNPDDRWLAYVREQLESRSQ</sequence>
<evidence type="ECO:0000256" key="1">
    <source>
        <dbReference type="SAM" id="SignalP"/>
    </source>
</evidence>
<gene>
    <name evidence="2" type="ORF">LO55_2634</name>
</gene>
<accession>A0A1S2NCL8</accession>
<comment type="caution">
    <text evidence="2">The sequence shown here is derived from an EMBL/GenBank/DDBJ whole genome shotgun (WGS) entry which is preliminary data.</text>
</comment>